<proteinExistence type="predicted"/>
<evidence type="ECO:0000256" key="1">
    <source>
        <dbReference type="SAM" id="Phobius"/>
    </source>
</evidence>
<keyword evidence="1" id="KW-0472">Membrane</keyword>
<keyword evidence="1" id="KW-1133">Transmembrane helix</keyword>
<keyword evidence="1" id="KW-0812">Transmembrane</keyword>
<dbReference type="AlphaFoldDB" id="A0A0J8D554"/>
<dbReference type="Pfam" id="PF07963">
    <property type="entry name" value="N_methyl"/>
    <property type="match status" value="1"/>
</dbReference>
<dbReference type="STRING" id="1121307.CLCY_2c00500"/>
<dbReference type="NCBIfam" id="TIGR02532">
    <property type="entry name" value="IV_pilin_GFxxxE"/>
    <property type="match status" value="1"/>
</dbReference>
<feature type="transmembrane region" description="Helical" evidence="1">
    <location>
        <begin position="12"/>
        <end position="31"/>
    </location>
</feature>
<reference evidence="2 3" key="1">
    <citation type="submission" date="2015-06" db="EMBL/GenBank/DDBJ databases">
        <title>Draft genome sequence of the purine-degrading Clostridium cylindrosporum HC-1 (DSM 605).</title>
        <authorList>
            <person name="Poehlein A."/>
            <person name="Schiel-Bengelsdorf B."/>
            <person name="Bengelsdorf F."/>
            <person name="Daniel R."/>
            <person name="Duerre P."/>
        </authorList>
    </citation>
    <scope>NUCLEOTIDE SEQUENCE [LARGE SCALE GENOMIC DNA]</scope>
    <source>
        <strain evidence="2 3">DSM 605</strain>
    </source>
</reference>
<dbReference type="EMBL" id="LFVU01000027">
    <property type="protein sequence ID" value="KMT21290.1"/>
    <property type="molecule type" value="Genomic_DNA"/>
</dbReference>
<accession>A0A0J8D554</accession>
<dbReference type="Proteomes" id="UP000036756">
    <property type="component" value="Unassembled WGS sequence"/>
</dbReference>
<name>A0A0J8D554_CLOCY</name>
<protein>
    <recommendedName>
        <fullName evidence="4">Prepilin-type N-terminal cleavage/methylation domain-containing protein</fullName>
    </recommendedName>
</protein>
<gene>
    <name evidence="2" type="ORF">CLCY_2c00500</name>
</gene>
<dbReference type="InterPro" id="IPR012902">
    <property type="entry name" value="N_methyl_site"/>
</dbReference>
<organism evidence="2 3">
    <name type="scientific">Clostridium cylindrosporum DSM 605</name>
    <dbReference type="NCBI Taxonomy" id="1121307"/>
    <lineage>
        <taxon>Bacteria</taxon>
        <taxon>Bacillati</taxon>
        <taxon>Bacillota</taxon>
        <taxon>Clostridia</taxon>
        <taxon>Eubacteriales</taxon>
        <taxon>Clostridiaceae</taxon>
        <taxon>Clostridium</taxon>
    </lineage>
</organism>
<comment type="caution">
    <text evidence="2">The sequence shown here is derived from an EMBL/GenBank/DDBJ whole genome shotgun (WGS) entry which is preliminary data.</text>
</comment>
<dbReference type="PATRIC" id="fig|1121307.3.peg.906"/>
<evidence type="ECO:0000313" key="2">
    <source>
        <dbReference type="EMBL" id="KMT21290.1"/>
    </source>
</evidence>
<keyword evidence="3" id="KW-1185">Reference proteome</keyword>
<dbReference type="RefSeq" id="WP_048570736.1">
    <property type="nucleotide sequence ID" value="NZ_LFVU01000027.1"/>
</dbReference>
<evidence type="ECO:0000313" key="3">
    <source>
        <dbReference type="Proteomes" id="UP000036756"/>
    </source>
</evidence>
<sequence>MYMLKKDRKKGFTLIELTIALSIFIILAIPISNAIIQNIKSNKIADMKKDEVMAMNYAYENLRALVESGSLEVGEDTYELECEYLGKFTKYVYGYTVKINKEDEFTTKAGTTSPIEDNASNESGLEFESRIATVSLNLYEEVDGKRSENPLKSEEYTFRIKGSMP</sequence>
<evidence type="ECO:0008006" key="4">
    <source>
        <dbReference type="Google" id="ProtNLM"/>
    </source>
</evidence>